<name>A0A6J8B668_MYTCO</name>
<dbReference type="Proteomes" id="UP000507470">
    <property type="component" value="Unassembled WGS sequence"/>
</dbReference>
<reference evidence="1 2" key="1">
    <citation type="submission" date="2020-06" db="EMBL/GenBank/DDBJ databases">
        <authorList>
            <person name="Li R."/>
            <person name="Bekaert M."/>
        </authorList>
    </citation>
    <scope>NUCLEOTIDE SEQUENCE [LARGE SCALE GENOMIC DNA]</scope>
    <source>
        <strain evidence="2">wild</strain>
    </source>
</reference>
<dbReference type="SUPFAM" id="SSF50998">
    <property type="entry name" value="Quinoprotein alcohol dehydrogenase-like"/>
    <property type="match status" value="1"/>
</dbReference>
<dbReference type="OrthoDB" id="6137855at2759"/>
<sequence length="274" mass="31014">MLKKEQPVYVKDKIMIPMDKKENTSNIIGQERKSFSLGQDIFYQYLQFTTAPLSDSSPGDIVVMTDDGHVACLNHINASMKIYNTDGSHVGTIPLERESWDMTVVNNSTVAVTLPDFCCIDIFDIHNEQIVKSMQLTTMCFGITTLKNTLVVGCDRRTLIIDPLRQRRLCCFNGDIFYTVGNYDLFHYSHVDNNISKVQLPSRSLSMTTLQDGSAYVICDDDSVQHVSSDGKKYKRVTTEELKSLGWTGGINYNPVQKKLVITYGNSIRVFDEY</sequence>
<accession>A0A6J8B668</accession>
<organism evidence="1 2">
    <name type="scientific">Mytilus coruscus</name>
    <name type="common">Sea mussel</name>
    <dbReference type="NCBI Taxonomy" id="42192"/>
    <lineage>
        <taxon>Eukaryota</taxon>
        <taxon>Metazoa</taxon>
        <taxon>Spiralia</taxon>
        <taxon>Lophotrochozoa</taxon>
        <taxon>Mollusca</taxon>
        <taxon>Bivalvia</taxon>
        <taxon>Autobranchia</taxon>
        <taxon>Pteriomorphia</taxon>
        <taxon>Mytilida</taxon>
        <taxon>Mytiloidea</taxon>
        <taxon>Mytilidae</taxon>
        <taxon>Mytilinae</taxon>
        <taxon>Mytilus</taxon>
    </lineage>
</organism>
<evidence type="ECO:0000313" key="1">
    <source>
        <dbReference type="EMBL" id="CAC5379385.1"/>
    </source>
</evidence>
<evidence type="ECO:0008006" key="3">
    <source>
        <dbReference type="Google" id="ProtNLM"/>
    </source>
</evidence>
<gene>
    <name evidence="1" type="ORF">MCOR_15459</name>
</gene>
<dbReference type="AlphaFoldDB" id="A0A6J8B668"/>
<keyword evidence="2" id="KW-1185">Reference proteome</keyword>
<proteinExistence type="predicted"/>
<dbReference type="InterPro" id="IPR011047">
    <property type="entry name" value="Quinoprotein_ADH-like_sf"/>
</dbReference>
<dbReference type="EMBL" id="CACVKT020002700">
    <property type="protein sequence ID" value="CAC5379385.1"/>
    <property type="molecule type" value="Genomic_DNA"/>
</dbReference>
<evidence type="ECO:0000313" key="2">
    <source>
        <dbReference type="Proteomes" id="UP000507470"/>
    </source>
</evidence>
<protein>
    <recommendedName>
        <fullName evidence="3">TRIM2_3</fullName>
    </recommendedName>
</protein>